<name>A0ABW3THP6_9RHOB</name>
<protein>
    <submittedName>
        <fullName evidence="2">DUF2125 domain-containing protein</fullName>
    </submittedName>
</protein>
<proteinExistence type="predicted"/>
<sequence>MGIRSLRMGSSAIALVLSGSVACAEVTADQVWTDFKGYLESLGYTITGTEQPASDGLSISGLTLTMALPDDGGTASLVMDSMSFVELGDGRVRVVMPDRVPMAVTATPPDGQGEDITMTMDYAQSGFDLVVSGDPDNVLYTYAAADVSFVLNSLSVDGAAMDIRDARLTMSDVAGNSATTGTDLRQIAQTMTAGAMSYVLNIVNPEDPSGIIDVTGAVENLSFDGTMSVPANIDTSDMPKALRSGFAVSGGYSYENGTSEFAITGEGQEFEGNTSSEAGNLTMRLDDTSMLYAGQATGVAMNYAGTDIPLPITLTMGQASFNMLMPIGQTEEPTDFGLGLTLGDVAVSDMIWGMVDPAGQLPRDPATIQIDLTGKARLTQDIMDQQAMMAASSPFGEIHALTVNALTLAIAGAQLTGTGAFTFDNADMSSFPGMPRPEGALDLQLTGGNALMDTLVAMGIMPEEQAMGARMMLGLFARPGSGPDSLTSRIEITPQGQLLANGQRLR</sequence>
<dbReference type="PROSITE" id="PS51257">
    <property type="entry name" value="PROKAR_LIPOPROTEIN"/>
    <property type="match status" value="1"/>
</dbReference>
<reference evidence="3" key="1">
    <citation type="journal article" date="2019" name="Int. J. Syst. Evol. Microbiol.">
        <title>The Global Catalogue of Microorganisms (GCM) 10K type strain sequencing project: providing services to taxonomists for standard genome sequencing and annotation.</title>
        <authorList>
            <consortium name="The Broad Institute Genomics Platform"/>
            <consortium name="The Broad Institute Genome Sequencing Center for Infectious Disease"/>
            <person name="Wu L."/>
            <person name="Ma J."/>
        </authorList>
    </citation>
    <scope>NUCLEOTIDE SEQUENCE [LARGE SCALE GENOMIC DNA]</scope>
    <source>
        <strain evidence="3">CCUG 55328</strain>
    </source>
</reference>
<feature type="chain" id="PRO_5046597290" evidence="1">
    <location>
        <begin position="25"/>
        <end position="506"/>
    </location>
</feature>
<evidence type="ECO:0000256" key="1">
    <source>
        <dbReference type="SAM" id="SignalP"/>
    </source>
</evidence>
<dbReference type="InterPro" id="IPR018666">
    <property type="entry name" value="DUF2125"/>
</dbReference>
<accession>A0ABW3THP6</accession>
<evidence type="ECO:0000313" key="2">
    <source>
        <dbReference type="EMBL" id="MFD1196680.1"/>
    </source>
</evidence>
<dbReference type="Pfam" id="PF09898">
    <property type="entry name" value="DUF2125"/>
    <property type="match status" value="1"/>
</dbReference>
<evidence type="ECO:0000313" key="3">
    <source>
        <dbReference type="Proteomes" id="UP001597151"/>
    </source>
</evidence>
<dbReference type="RefSeq" id="WP_380795122.1">
    <property type="nucleotide sequence ID" value="NZ_JBHTKR010000011.1"/>
</dbReference>
<feature type="signal peptide" evidence="1">
    <location>
        <begin position="1"/>
        <end position="24"/>
    </location>
</feature>
<organism evidence="2 3">
    <name type="scientific">Seohaeicola saemankumensis</name>
    <dbReference type="NCBI Taxonomy" id="481181"/>
    <lineage>
        <taxon>Bacteria</taxon>
        <taxon>Pseudomonadati</taxon>
        <taxon>Pseudomonadota</taxon>
        <taxon>Alphaproteobacteria</taxon>
        <taxon>Rhodobacterales</taxon>
        <taxon>Roseobacteraceae</taxon>
        <taxon>Seohaeicola</taxon>
    </lineage>
</organism>
<keyword evidence="1" id="KW-0732">Signal</keyword>
<keyword evidence="3" id="KW-1185">Reference proteome</keyword>
<dbReference type="Proteomes" id="UP001597151">
    <property type="component" value="Unassembled WGS sequence"/>
</dbReference>
<gene>
    <name evidence="2" type="ORF">ACFQ3C_18615</name>
</gene>
<comment type="caution">
    <text evidence="2">The sequence shown here is derived from an EMBL/GenBank/DDBJ whole genome shotgun (WGS) entry which is preliminary data.</text>
</comment>
<dbReference type="EMBL" id="JBHTKR010000011">
    <property type="protein sequence ID" value="MFD1196680.1"/>
    <property type="molecule type" value="Genomic_DNA"/>
</dbReference>